<dbReference type="GO" id="GO:0009253">
    <property type="term" value="P:peptidoglycan catabolic process"/>
    <property type="evidence" value="ECO:0007669"/>
    <property type="project" value="InterPro"/>
</dbReference>
<feature type="signal peptide" evidence="1">
    <location>
        <begin position="1"/>
        <end position="26"/>
    </location>
</feature>
<evidence type="ECO:0000259" key="2">
    <source>
        <dbReference type="PROSITE" id="PS51782"/>
    </source>
</evidence>
<dbReference type="AlphaFoldDB" id="A0A2T4PQY7"/>
<dbReference type="Gene3D" id="3.40.80.10">
    <property type="entry name" value="Peptidoglycan recognition protein-like"/>
    <property type="match status" value="1"/>
</dbReference>
<evidence type="ECO:0000256" key="1">
    <source>
        <dbReference type="SAM" id="SignalP"/>
    </source>
</evidence>
<dbReference type="Gene3D" id="3.10.350.10">
    <property type="entry name" value="LysM domain"/>
    <property type="match status" value="1"/>
</dbReference>
<accession>A0A2T4PQY7</accession>
<dbReference type="CDD" id="cd00118">
    <property type="entry name" value="LysM"/>
    <property type="match status" value="1"/>
</dbReference>
<dbReference type="RefSeq" id="WP_107557295.1">
    <property type="nucleotide sequence ID" value="NZ_CAURAE010000014.1"/>
</dbReference>
<dbReference type="SMART" id="SM00257">
    <property type="entry name" value="LysM"/>
    <property type="match status" value="1"/>
</dbReference>
<protein>
    <submittedName>
        <fullName evidence="3">Amidase</fullName>
    </submittedName>
</protein>
<dbReference type="SUPFAM" id="SSF55846">
    <property type="entry name" value="N-acetylmuramoyl-L-alanine amidase-like"/>
    <property type="match status" value="1"/>
</dbReference>
<evidence type="ECO:0000313" key="3">
    <source>
        <dbReference type="EMBL" id="PTI28343.1"/>
    </source>
</evidence>
<organism evidence="3 4">
    <name type="scientific">Mammaliicoccus vitulinus</name>
    <dbReference type="NCBI Taxonomy" id="71237"/>
    <lineage>
        <taxon>Bacteria</taxon>
        <taxon>Bacillati</taxon>
        <taxon>Bacillota</taxon>
        <taxon>Bacilli</taxon>
        <taxon>Bacillales</taxon>
        <taxon>Staphylococcaceae</taxon>
        <taxon>Mammaliicoccus</taxon>
    </lineage>
</organism>
<keyword evidence="1" id="KW-0732">Signal</keyword>
<feature type="domain" description="LysM" evidence="2">
    <location>
        <begin position="285"/>
        <end position="328"/>
    </location>
</feature>
<dbReference type="InterPro" id="IPR036505">
    <property type="entry name" value="Amidase/PGRP_sf"/>
</dbReference>
<dbReference type="Pfam" id="PF01476">
    <property type="entry name" value="LysM"/>
    <property type="match status" value="1"/>
</dbReference>
<dbReference type="GO" id="GO:0008745">
    <property type="term" value="F:N-acetylmuramoyl-L-alanine amidase activity"/>
    <property type="evidence" value="ECO:0007669"/>
    <property type="project" value="InterPro"/>
</dbReference>
<dbReference type="Pfam" id="PF01510">
    <property type="entry name" value="Amidase_2"/>
    <property type="match status" value="1"/>
</dbReference>
<dbReference type="PANTHER" id="PTHR33734:SF22">
    <property type="entry name" value="MEMBRANE-BOUND LYTIC MUREIN TRANSGLYCOSYLASE D"/>
    <property type="match status" value="1"/>
</dbReference>
<dbReference type="InterPro" id="IPR002502">
    <property type="entry name" value="Amidase_domain"/>
</dbReference>
<reference evidence="3 4" key="1">
    <citation type="journal article" date="2016" name="Front. Microbiol.">
        <title>Comprehensive Phylogenetic Analysis of Bovine Non-aureus Staphylococci Species Based on Whole-Genome Sequencing.</title>
        <authorList>
            <person name="Naushad S."/>
            <person name="Barkema H.W."/>
            <person name="Luby C."/>
            <person name="Condas L.A."/>
            <person name="Nobrega D.B."/>
            <person name="Carson D.A."/>
            <person name="De Buck J."/>
        </authorList>
    </citation>
    <scope>NUCLEOTIDE SEQUENCE [LARGE SCALE GENOMIC DNA]</scope>
    <source>
        <strain evidence="3 4">SNUC 2204</strain>
    </source>
</reference>
<dbReference type="InterPro" id="IPR018392">
    <property type="entry name" value="LysM"/>
</dbReference>
<dbReference type="EMBL" id="PZFK01000030">
    <property type="protein sequence ID" value="PTI28343.1"/>
    <property type="molecule type" value="Genomic_DNA"/>
</dbReference>
<proteinExistence type="predicted"/>
<gene>
    <name evidence="3" type="ORF">BU072_11750</name>
</gene>
<dbReference type="PANTHER" id="PTHR33734">
    <property type="entry name" value="LYSM DOMAIN-CONTAINING GPI-ANCHORED PROTEIN 2"/>
    <property type="match status" value="1"/>
</dbReference>
<comment type="caution">
    <text evidence="3">The sequence shown here is derived from an EMBL/GenBank/DDBJ whole genome shotgun (WGS) entry which is preliminary data.</text>
</comment>
<dbReference type="Proteomes" id="UP000241209">
    <property type="component" value="Unassembled WGS sequence"/>
</dbReference>
<dbReference type="SUPFAM" id="SSF54106">
    <property type="entry name" value="LysM domain"/>
    <property type="match status" value="1"/>
</dbReference>
<dbReference type="STRING" id="1167632.GCA_000286335_01537"/>
<dbReference type="InterPro" id="IPR036779">
    <property type="entry name" value="LysM_dom_sf"/>
</dbReference>
<dbReference type="SMART" id="SM00644">
    <property type="entry name" value="Ami_2"/>
    <property type="match status" value="1"/>
</dbReference>
<feature type="chain" id="PRO_5015549723" evidence="1">
    <location>
        <begin position="27"/>
        <end position="329"/>
    </location>
</feature>
<evidence type="ECO:0000313" key="4">
    <source>
        <dbReference type="Proteomes" id="UP000241209"/>
    </source>
</evidence>
<name>A0A2T4PQY7_9STAP</name>
<sequence>MKYKFGTALILSSSLLLSQSSFYVNAEEKSNEQTENTSKSISFEQAQKMNPKELTNLLTDEDLKLHNKVAEHQSTELETNRNTNEAYQNVNGYIDQNNIKPSAITQDTRMNSLPKYDYKSDKFIGVVIHETANPNSTIDEEINYMYNNYESAFVHAYAGSSKIVQTASSDYLAWGAGAKANPYFYQIELAQSSTFDQFAKSVNNQAYLTAKMLDQNGLKPSLADHNEGTGTVISHNVISQYYGGTDHTDPINYFSQWGYDMDQFYSLVQKHYNQLNEASDTVTGDTHTVASGDTLYNISQRSGVSVDNIKELNDLSSNDLTVGQVLKLK</sequence>
<dbReference type="CDD" id="cd06583">
    <property type="entry name" value="PGRP"/>
    <property type="match status" value="1"/>
</dbReference>
<dbReference type="PROSITE" id="PS51782">
    <property type="entry name" value="LYSM"/>
    <property type="match status" value="1"/>
</dbReference>